<evidence type="ECO:0000259" key="15">
    <source>
        <dbReference type="Pfam" id="PF07715"/>
    </source>
</evidence>
<dbReference type="PANTHER" id="PTHR30069:SF29">
    <property type="entry name" value="HEMOGLOBIN AND HEMOGLOBIN-HAPTOGLOBIN-BINDING PROTEIN 1-RELATED"/>
    <property type="match status" value="1"/>
</dbReference>
<keyword evidence="3 11" id="KW-0813">Transport</keyword>
<keyword evidence="10 11" id="KW-0998">Cell outer membrane</keyword>
<reference evidence="16 17" key="1">
    <citation type="submission" date="2017-05" db="EMBL/GenBank/DDBJ databases">
        <title>Acinetobacter populi ANC 5415 (= PBJ7), whole genome shotgun sequencing project.</title>
        <authorList>
            <person name="Nemec A."/>
            <person name="Radolfova-Krizova L."/>
        </authorList>
    </citation>
    <scope>NUCLEOTIDE SEQUENCE [LARGE SCALE GENOMIC DNA]</scope>
    <source>
        <strain evidence="16 17">PBJ7</strain>
    </source>
</reference>
<dbReference type="GO" id="GO:0044718">
    <property type="term" value="P:siderophore transmembrane transport"/>
    <property type="evidence" value="ECO:0007669"/>
    <property type="project" value="TreeGrafter"/>
</dbReference>
<evidence type="ECO:0000256" key="11">
    <source>
        <dbReference type="PROSITE-ProRule" id="PRU01360"/>
    </source>
</evidence>
<organism evidence="16 17">
    <name type="scientific">Acinetobacter populi</name>
    <dbReference type="NCBI Taxonomy" id="1582270"/>
    <lineage>
        <taxon>Bacteria</taxon>
        <taxon>Pseudomonadati</taxon>
        <taxon>Pseudomonadota</taxon>
        <taxon>Gammaproteobacteria</taxon>
        <taxon>Moraxellales</taxon>
        <taxon>Moraxellaceae</taxon>
        <taxon>Acinetobacter</taxon>
    </lineage>
</organism>
<evidence type="ECO:0000256" key="5">
    <source>
        <dbReference type="ARBA" id="ARBA00022692"/>
    </source>
</evidence>
<evidence type="ECO:0000256" key="2">
    <source>
        <dbReference type="ARBA" id="ARBA00008143"/>
    </source>
</evidence>
<dbReference type="CDD" id="cd01347">
    <property type="entry name" value="ligand_gated_channel"/>
    <property type="match status" value="1"/>
</dbReference>
<dbReference type="AlphaFoldDB" id="A0A1Z9YXY2"/>
<name>A0A1Z9YXY2_9GAMM</name>
<keyword evidence="4 11" id="KW-1134">Transmembrane beta strand</keyword>
<evidence type="ECO:0000256" key="10">
    <source>
        <dbReference type="ARBA" id="ARBA00023237"/>
    </source>
</evidence>
<evidence type="ECO:0000256" key="9">
    <source>
        <dbReference type="ARBA" id="ARBA00023170"/>
    </source>
</evidence>
<accession>A0A1Z9YXY2</accession>
<dbReference type="Gene3D" id="2.170.130.10">
    <property type="entry name" value="TonB-dependent receptor, plug domain"/>
    <property type="match status" value="1"/>
</dbReference>
<dbReference type="EMBL" id="NEXX01000003">
    <property type="protein sequence ID" value="OUY07068.1"/>
    <property type="molecule type" value="Genomic_DNA"/>
</dbReference>
<keyword evidence="17" id="KW-1185">Reference proteome</keyword>
<dbReference type="PROSITE" id="PS51257">
    <property type="entry name" value="PROKAR_LIPOPROTEIN"/>
    <property type="match status" value="1"/>
</dbReference>
<proteinExistence type="inferred from homology"/>
<feature type="signal peptide" evidence="13">
    <location>
        <begin position="1"/>
        <end position="30"/>
    </location>
</feature>
<evidence type="ECO:0000256" key="8">
    <source>
        <dbReference type="ARBA" id="ARBA00023136"/>
    </source>
</evidence>
<comment type="subcellular location">
    <subcellularLocation>
        <location evidence="1 11">Cell outer membrane</location>
        <topology evidence="1 11">Multi-pass membrane protein</topology>
    </subcellularLocation>
</comment>
<dbReference type="GO" id="GO:0015344">
    <property type="term" value="F:siderophore uptake transmembrane transporter activity"/>
    <property type="evidence" value="ECO:0007669"/>
    <property type="project" value="TreeGrafter"/>
</dbReference>
<dbReference type="Pfam" id="PF00593">
    <property type="entry name" value="TonB_dep_Rec_b-barrel"/>
    <property type="match status" value="1"/>
</dbReference>
<dbReference type="InterPro" id="IPR036942">
    <property type="entry name" value="Beta-barrel_TonB_sf"/>
</dbReference>
<evidence type="ECO:0000256" key="3">
    <source>
        <dbReference type="ARBA" id="ARBA00022448"/>
    </source>
</evidence>
<evidence type="ECO:0000256" key="6">
    <source>
        <dbReference type="ARBA" id="ARBA00022729"/>
    </source>
</evidence>
<feature type="domain" description="TonB-dependent receptor-like beta-barrel" evidence="14">
    <location>
        <begin position="232"/>
        <end position="645"/>
    </location>
</feature>
<evidence type="ECO:0000313" key="17">
    <source>
        <dbReference type="Proteomes" id="UP000196536"/>
    </source>
</evidence>
<dbReference type="GO" id="GO:0009279">
    <property type="term" value="C:cell outer membrane"/>
    <property type="evidence" value="ECO:0007669"/>
    <property type="project" value="UniProtKB-SubCell"/>
</dbReference>
<dbReference type="InterPro" id="IPR037066">
    <property type="entry name" value="Plug_dom_sf"/>
</dbReference>
<keyword evidence="6 13" id="KW-0732">Signal</keyword>
<dbReference type="SUPFAM" id="SSF56935">
    <property type="entry name" value="Porins"/>
    <property type="match status" value="1"/>
</dbReference>
<evidence type="ECO:0000256" key="4">
    <source>
        <dbReference type="ARBA" id="ARBA00022452"/>
    </source>
</evidence>
<sequence length="671" mass="75545">MGYRIFRQQYLNCALFACINSMLAPNMVMAMETEVESADQPFQLGVIRILAEQDKSDQIASTINSTQLQQFNASTVGDGVNLLSGVTLSNNARNEKMVYVRGFDARQVPLFIDGIPVYVPYDGYIDYNRFTVADVAAIQVAKGFSSVSYGANTLGGAINLVSRKPTKAFEGYLDLGIADAGEKQTTLHVGSAHALWYMQATAAYLERDGFKLSSDFVPTATEDGGLRNNSYSKDSKLDLKLGLTPNDHDEYSLSYIKQDGEKGNPPTTGNSSIRYWQWPYWDKESLYFISNTALSAHETIKIRAYHDRYDNELDSFTDAHYSTLKTSGQGSVSTGRSIYHDRVNGASLTLESTRLTNQTISLVSHYKTDEHRELDATGAENTYFKDRIWSIALEDNIRLHPDVLLSLGLAQHTLDPEKVFSVGNPYSLPKNQTARDAQIGLFYDGIANIQLYATVAKKSRLPTLKDRYSQRLGTYIENPDLAAEKAMNYEIGHQTQLNAQLSFATALFLSNIKNKIQSVANVQEDLAQMQNIGRVQIYGTEIEFNYQPWQWLRYGGNYTYLKLENKQQNAIRITDIPQHKLINYVVIQPAEQWELQLELERNSSRWVSNVLKLDGYQILNTQIAYQPKLNSVSGQWRFAAGIQNITDKNYALADGFPSAGRMWFSKATWAF</sequence>
<comment type="similarity">
    <text evidence="2">Belongs to the TonB-dependent receptor family. Hemoglobin/haptoglobin binding protein subfamily.</text>
</comment>
<evidence type="ECO:0000256" key="13">
    <source>
        <dbReference type="SAM" id="SignalP"/>
    </source>
</evidence>
<gene>
    <name evidence="16" type="ORF">CAP51_10280</name>
</gene>
<evidence type="ECO:0000313" key="16">
    <source>
        <dbReference type="EMBL" id="OUY07068.1"/>
    </source>
</evidence>
<keyword evidence="7 12" id="KW-0798">TonB box</keyword>
<dbReference type="InterPro" id="IPR039426">
    <property type="entry name" value="TonB-dep_rcpt-like"/>
</dbReference>
<evidence type="ECO:0000256" key="12">
    <source>
        <dbReference type="RuleBase" id="RU003357"/>
    </source>
</evidence>
<keyword evidence="9 16" id="KW-0675">Receptor</keyword>
<comment type="caution">
    <text evidence="16">The sequence shown here is derived from an EMBL/GenBank/DDBJ whole genome shotgun (WGS) entry which is preliminary data.</text>
</comment>
<dbReference type="InterPro" id="IPR000531">
    <property type="entry name" value="Beta-barrel_TonB"/>
</dbReference>
<evidence type="ECO:0000256" key="1">
    <source>
        <dbReference type="ARBA" id="ARBA00004571"/>
    </source>
</evidence>
<dbReference type="PROSITE" id="PS52016">
    <property type="entry name" value="TONB_DEPENDENT_REC_3"/>
    <property type="match status" value="1"/>
</dbReference>
<keyword evidence="8 11" id="KW-0472">Membrane</keyword>
<feature type="domain" description="TonB-dependent receptor plug" evidence="15">
    <location>
        <begin position="54"/>
        <end position="157"/>
    </location>
</feature>
<dbReference type="Proteomes" id="UP000196536">
    <property type="component" value="Unassembled WGS sequence"/>
</dbReference>
<dbReference type="PANTHER" id="PTHR30069">
    <property type="entry name" value="TONB-DEPENDENT OUTER MEMBRANE RECEPTOR"/>
    <property type="match status" value="1"/>
</dbReference>
<evidence type="ECO:0000259" key="14">
    <source>
        <dbReference type="Pfam" id="PF00593"/>
    </source>
</evidence>
<evidence type="ECO:0000256" key="7">
    <source>
        <dbReference type="ARBA" id="ARBA00023077"/>
    </source>
</evidence>
<feature type="chain" id="PRO_5013165720" evidence="13">
    <location>
        <begin position="31"/>
        <end position="671"/>
    </location>
</feature>
<dbReference type="Pfam" id="PF07715">
    <property type="entry name" value="Plug"/>
    <property type="match status" value="1"/>
</dbReference>
<dbReference type="InterPro" id="IPR012910">
    <property type="entry name" value="Plug_dom"/>
</dbReference>
<protein>
    <submittedName>
        <fullName evidence="16">TonB-dependent receptor</fullName>
    </submittedName>
</protein>
<dbReference type="Gene3D" id="2.40.170.20">
    <property type="entry name" value="TonB-dependent receptor, beta-barrel domain"/>
    <property type="match status" value="1"/>
</dbReference>
<keyword evidence="5 11" id="KW-0812">Transmembrane</keyword>